<feature type="transmembrane region" description="Helical" evidence="1">
    <location>
        <begin position="125"/>
        <end position="147"/>
    </location>
</feature>
<proteinExistence type="predicted"/>
<dbReference type="EMBL" id="KN824281">
    <property type="protein sequence ID" value="KIM31596.1"/>
    <property type="molecule type" value="Genomic_DNA"/>
</dbReference>
<evidence type="ECO:0000259" key="2">
    <source>
        <dbReference type="Pfam" id="PF20151"/>
    </source>
</evidence>
<dbReference type="HOGENOM" id="CLU_035509_1_4_1"/>
<keyword evidence="1" id="KW-0812">Transmembrane</keyword>
<evidence type="ECO:0000313" key="3">
    <source>
        <dbReference type="EMBL" id="KIM31596.1"/>
    </source>
</evidence>
<reference evidence="3 4" key="1">
    <citation type="submission" date="2014-04" db="EMBL/GenBank/DDBJ databases">
        <authorList>
            <consortium name="DOE Joint Genome Institute"/>
            <person name="Kuo A."/>
            <person name="Zuccaro A."/>
            <person name="Kohler A."/>
            <person name="Nagy L.G."/>
            <person name="Floudas D."/>
            <person name="Copeland A."/>
            <person name="Barry K.W."/>
            <person name="Cichocki N."/>
            <person name="Veneault-Fourrey C."/>
            <person name="LaButti K."/>
            <person name="Lindquist E.A."/>
            <person name="Lipzen A."/>
            <person name="Lundell T."/>
            <person name="Morin E."/>
            <person name="Murat C."/>
            <person name="Sun H."/>
            <person name="Tunlid A."/>
            <person name="Henrissat B."/>
            <person name="Grigoriev I.V."/>
            <person name="Hibbett D.S."/>
            <person name="Martin F."/>
            <person name="Nordberg H.P."/>
            <person name="Cantor M.N."/>
            <person name="Hua S.X."/>
        </authorList>
    </citation>
    <scope>NUCLEOTIDE SEQUENCE [LARGE SCALE GENOMIC DNA]</scope>
    <source>
        <strain evidence="3 4">MAFF 305830</strain>
    </source>
</reference>
<feature type="transmembrane region" description="Helical" evidence="1">
    <location>
        <begin position="241"/>
        <end position="261"/>
    </location>
</feature>
<reference evidence="4" key="2">
    <citation type="submission" date="2015-01" db="EMBL/GenBank/DDBJ databases">
        <title>Evolutionary Origins and Diversification of the Mycorrhizal Mutualists.</title>
        <authorList>
            <consortium name="DOE Joint Genome Institute"/>
            <consortium name="Mycorrhizal Genomics Consortium"/>
            <person name="Kohler A."/>
            <person name="Kuo A."/>
            <person name="Nagy L.G."/>
            <person name="Floudas D."/>
            <person name="Copeland A."/>
            <person name="Barry K.W."/>
            <person name="Cichocki N."/>
            <person name="Veneault-Fourrey C."/>
            <person name="LaButti K."/>
            <person name="Lindquist E.A."/>
            <person name="Lipzen A."/>
            <person name="Lundell T."/>
            <person name="Morin E."/>
            <person name="Murat C."/>
            <person name="Riley R."/>
            <person name="Ohm R."/>
            <person name="Sun H."/>
            <person name="Tunlid A."/>
            <person name="Henrissat B."/>
            <person name="Grigoriev I.V."/>
            <person name="Hibbett D.S."/>
            <person name="Martin F."/>
        </authorList>
    </citation>
    <scope>NUCLEOTIDE SEQUENCE [LARGE SCALE GENOMIC DNA]</scope>
    <source>
        <strain evidence="4">MAFF 305830</strain>
    </source>
</reference>
<feature type="transmembrane region" description="Helical" evidence="1">
    <location>
        <begin position="12"/>
        <end position="30"/>
    </location>
</feature>
<keyword evidence="4" id="KW-1185">Reference proteome</keyword>
<accession>A0A0C3BJH2</accession>
<organism evidence="3 4">
    <name type="scientific">Serendipita vermifera MAFF 305830</name>
    <dbReference type="NCBI Taxonomy" id="933852"/>
    <lineage>
        <taxon>Eukaryota</taxon>
        <taxon>Fungi</taxon>
        <taxon>Dikarya</taxon>
        <taxon>Basidiomycota</taxon>
        <taxon>Agaricomycotina</taxon>
        <taxon>Agaricomycetes</taxon>
        <taxon>Sebacinales</taxon>
        <taxon>Serendipitaceae</taxon>
        <taxon>Serendipita</taxon>
    </lineage>
</organism>
<dbReference type="STRING" id="933852.A0A0C3BJH2"/>
<evidence type="ECO:0000313" key="4">
    <source>
        <dbReference type="Proteomes" id="UP000054097"/>
    </source>
</evidence>
<protein>
    <recommendedName>
        <fullName evidence="2">DUF6533 domain-containing protein</fullName>
    </recommendedName>
</protein>
<dbReference type="AlphaFoldDB" id="A0A0C3BJH2"/>
<feature type="transmembrane region" description="Helical" evidence="1">
    <location>
        <begin position="91"/>
        <end position="113"/>
    </location>
</feature>
<dbReference type="Pfam" id="PF20151">
    <property type="entry name" value="DUF6533"/>
    <property type="match status" value="1"/>
</dbReference>
<gene>
    <name evidence="3" type="ORF">M408DRAFT_317851</name>
</gene>
<name>A0A0C3BJH2_SERVB</name>
<feature type="transmembrane region" description="Helical" evidence="1">
    <location>
        <begin position="50"/>
        <end position="71"/>
    </location>
</feature>
<dbReference type="InterPro" id="IPR045340">
    <property type="entry name" value="DUF6533"/>
</dbReference>
<feature type="domain" description="DUF6533" evidence="2">
    <location>
        <begin position="17"/>
        <end position="59"/>
    </location>
</feature>
<sequence length="311" mass="35276">MDHLVTVVEHVSVSRFVGVAGATLWAYDYLLTCVTEYERIWPTQWSLVKVLFLTVRYIAVPYIALSMYFVIPNLPAGYPSLTLMSSCRFYSIAVLVFRILELGSQSCLVVIRVRALYGGRLWVTWALYSAFVLTHATTITLSLSSVLETYSSLGYSLIFHVCVANITKFAKFVYFIEIPLEILLLAMQLVHYWRLSRALAPVQPSHLLKTLYTDGVIYFAGTVTLRLWAGLVVIFLDPTYWYMTVILELALSSAFVSRMVLHLNQVAFQVPKGNTLPSNGISTLQLVEPQPPVDLWMEMKFQPSRQSHDDP</sequence>
<evidence type="ECO:0000256" key="1">
    <source>
        <dbReference type="SAM" id="Phobius"/>
    </source>
</evidence>
<dbReference type="Proteomes" id="UP000054097">
    <property type="component" value="Unassembled WGS sequence"/>
</dbReference>
<dbReference type="OrthoDB" id="2692685at2759"/>
<feature type="transmembrane region" description="Helical" evidence="1">
    <location>
        <begin position="172"/>
        <end position="195"/>
    </location>
</feature>
<keyword evidence="1" id="KW-1133">Transmembrane helix</keyword>
<keyword evidence="1" id="KW-0472">Membrane</keyword>
<feature type="transmembrane region" description="Helical" evidence="1">
    <location>
        <begin position="216"/>
        <end position="235"/>
    </location>
</feature>